<feature type="transmembrane region" description="Helical" evidence="3">
    <location>
        <begin position="261"/>
        <end position="281"/>
    </location>
</feature>
<protein>
    <submittedName>
        <fullName evidence="5">EamA family transporter</fullName>
    </submittedName>
</protein>
<feature type="region of interest" description="Disordered" evidence="2">
    <location>
        <begin position="314"/>
        <end position="333"/>
    </location>
</feature>
<sequence length="333" mass="33663">MPSDGRVTRPARPAAGTRLAGRASRRPGGRTPSGHRTAGVALALAASLSNQGGASAGAVAMTSLGAPGVVAVRQVVAALALNAVAHPAWRSVDRRTWLLVVALAAVMGTMNLTLFAAIDRIGLGLAVTLEFLGPLAVAVGSSRRAVDVLAALLAALGVLVLVRPGPSSDVAGIALALVAAAMWAGYILLNRALGPRLPGLGGATAATTVLALTWSLPVLVVTLLAGPPWQAVALAVVCGLLSSAVPYAADLSALRLLPASLFSTLASANPVWAFAAGALVLHQEVTSHEVVGALLVAAANAAAAVRWRRRRALQRAAPPPPRRCRPAESEPVR</sequence>
<dbReference type="AlphaFoldDB" id="A0A5C8ZGF1"/>
<organism evidence="5 6">
    <name type="scientific">Quadrisphaera setariae</name>
    <dbReference type="NCBI Taxonomy" id="2593304"/>
    <lineage>
        <taxon>Bacteria</taxon>
        <taxon>Bacillati</taxon>
        <taxon>Actinomycetota</taxon>
        <taxon>Actinomycetes</taxon>
        <taxon>Kineosporiales</taxon>
        <taxon>Kineosporiaceae</taxon>
        <taxon>Quadrisphaera</taxon>
    </lineage>
</organism>
<dbReference type="InterPro" id="IPR037185">
    <property type="entry name" value="EmrE-like"/>
</dbReference>
<dbReference type="PANTHER" id="PTHR22911:SF37">
    <property type="entry name" value="THREONINE_HOMOSERINE EXPORTER RHTA"/>
    <property type="match status" value="1"/>
</dbReference>
<feature type="region of interest" description="Disordered" evidence="2">
    <location>
        <begin position="1"/>
        <end position="35"/>
    </location>
</feature>
<keyword evidence="3" id="KW-1133">Transmembrane helix</keyword>
<evidence type="ECO:0000259" key="4">
    <source>
        <dbReference type="Pfam" id="PF00892"/>
    </source>
</evidence>
<feature type="transmembrane region" description="Helical" evidence="3">
    <location>
        <begin position="170"/>
        <end position="189"/>
    </location>
</feature>
<dbReference type="Pfam" id="PF00892">
    <property type="entry name" value="EamA"/>
    <property type="match status" value="1"/>
</dbReference>
<dbReference type="InterPro" id="IPR000620">
    <property type="entry name" value="EamA_dom"/>
</dbReference>
<evidence type="ECO:0000256" key="3">
    <source>
        <dbReference type="SAM" id="Phobius"/>
    </source>
</evidence>
<feature type="transmembrane region" description="Helical" evidence="3">
    <location>
        <begin position="97"/>
        <end position="115"/>
    </location>
</feature>
<feature type="transmembrane region" description="Helical" evidence="3">
    <location>
        <begin position="121"/>
        <end position="139"/>
    </location>
</feature>
<evidence type="ECO:0000256" key="1">
    <source>
        <dbReference type="ARBA" id="ARBA00007362"/>
    </source>
</evidence>
<comment type="similarity">
    <text evidence="1">Belongs to the EamA transporter family.</text>
</comment>
<dbReference type="GO" id="GO:0005886">
    <property type="term" value="C:plasma membrane"/>
    <property type="evidence" value="ECO:0007669"/>
    <property type="project" value="TreeGrafter"/>
</dbReference>
<dbReference type="Proteomes" id="UP000321234">
    <property type="component" value="Unassembled WGS sequence"/>
</dbReference>
<evidence type="ECO:0000313" key="5">
    <source>
        <dbReference type="EMBL" id="TXR56917.1"/>
    </source>
</evidence>
<gene>
    <name evidence="5" type="ORF">FMM08_08790</name>
</gene>
<dbReference type="OrthoDB" id="9815120at2"/>
<dbReference type="GO" id="GO:0015565">
    <property type="term" value="F:threonine efflux transmembrane transporter activity"/>
    <property type="evidence" value="ECO:0007669"/>
    <property type="project" value="TreeGrafter"/>
</dbReference>
<name>A0A5C8ZGF1_9ACTN</name>
<keyword evidence="3" id="KW-0812">Transmembrane</keyword>
<keyword evidence="6" id="KW-1185">Reference proteome</keyword>
<evidence type="ECO:0000313" key="6">
    <source>
        <dbReference type="Proteomes" id="UP000321234"/>
    </source>
</evidence>
<feature type="domain" description="EamA" evidence="4">
    <location>
        <begin position="171"/>
        <end position="299"/>
    </location>
</feature>
<reference evidence="5 6" key="1">
    <citation type="submission" date="2019-07" db="EMBL/GenBank/DDBJ databases">
        <title>Quadrisphaera sp. strain DD2A genome sequencing and assembly.</title>
        <authorList>
            <person name="Kim I."/>
        </authorList>
    </citation>
    <scope>NUCLEOTIDE SEQUENCE [LARGE SCALE GENOMIC DNA]</scope>
    <source>
        <strain evidence="5 6">DD2A</strain>
    </source>
</reference>
<feature type="transmembrane region" description="Helical" evidence="3">
    <location>
        <begin position="146"/>
        <end position="164"/>
    </location>
</feature>
<dbReference type="EMBL" id="VKAC01000004">
    <property type="protein sequence ID" value="TXR56917.1"/>
    <property type="molecule type" value="Genomic_DNA"/>
</dbReference>
<keyword evidence="3" id="KW-0472">Membrane</keyword>
<proteinExistence type="inferred from homology"/>
<evidence type="ECO:0000256" key="2">
    <source>
        <dbReference type="SAM" id="MobiDB-lite"/>
    </source>
</evidence>
<accession>A0A5C8ZGF1</accession>
<dbReference type="PANTHER" id="PTHR22911">
    <property type="entry name" value="ACYL-MALONYL CONDENSING ENZYME-RELATED"/>
    <property type="match status" value="1"/>
</dbReference>
<comment type="caution">
    <text evidence="5">The sequence shown here is derived from an EMBL/GenBank/DDBJ whole genome shotgun (WGS) entry which is preliminary data.</text>
</comment>
<feature type="transmembrane region" description="Helical" evidence="3">
    <location>
        <begin position="231"/>
        <end position="249"/>
    </location>
</feature>
<dbReference type="SUPFAM" id="SSF103481">
    <property type="entry name" value="Multidrug resistance efflux transporter EmrE"/>
    <property type="match status" value="2"/>
</dbReference>
<feature type="transmembrane region" description="Helical" evidence="3">
    <location>
        <begin position="201"/>
        <end position="225"/>
    </location>
</feature>
<feature type="transmembrane region" description="Helical" evidence="3">
    <location>
        <begin position="287"/>
        <end position="305"/>
    </location>
</feature>